<reference evidence="1 2" key="1">
    <citation type="submission" date="2020-06" db="EMBL/GenBank/DDBJ databases">
        <title>Genomic analysis of Salicibibacter sp. NKC21-4.</title>
        <authorList>
            <person name="Oh Y.J."/>
        </authorList>
    </citation>
    <scope>NUCLEOTIDE SEQUENCE [LARGE SCALE GENOMIC DNA]</scope>
    <source>
        <strain evidence="1 2">NKC21-4</strain>
    </source>
</reference>
<keyword evidence="2" id="KW-1185">Reference proteome</keyword>
<sequence>MGFFLPFVAGLAIGPWLAGGYGGYGGYGPGGFAGPPQISYGPQFGPSYGPNYGPILGPGYGGPVGSGSQPGFGGFAPVPPYGAYGSSTGDPLR</sequence>
<proteinExistence type="predicted"/>
<dbReference type="Proteomes" id="UP000595349">
    <property type="component" value="Chromosome"/>
</dbReference>
<protein>
    <submittedName>
        <fullName evidence="1">Uncharacterized protein</fullName>
    </submittedName>
</protein>
<evidence type="ECO:0000313" key="1">
    <source>
        <dbReference type="EMBL" id="QQK81993.1"/>
    </source>
</evidence>
<organism evidence="1 2">
    <name type="scientific">Salicibibacter cibi</name>
    <dbReference type="NCBI Taxonomy" id="2743001"/>
    <lineage>
        <taxon>Bacteria</taxon>
        <taxon>Bacillati</taxon>
        <taxon>Bacillota</taxon>
        <taxon>Bacilli</taxon>
        <taxon>Bacillales</taxon>
        <taxon>Bacillaceae</taxon>
        <taxon>Salicibibacter</taxon>
    </lineage>
</organism>
<accession>A0A7T7CH91</accession>
<name>A0A7T7CH91_9BACI</name>
<dbReference type="AlphaFoldDB" id="A0A7T7CH91"/>
<gene>
    <name evidence="1" type="ORF">HUG20_13700</name>
</gene>
<dbReference type="EMBL" id="CP054706">
    <property type="protein sequence ID" value="QQK81993.1"/>
    <property type="molecule type" value="Genomic_DNA"/>
</dbReference>
<evidence type="ECO:0000313" key="2">
    <source>
        <dbReference type="Proteomes" id="UP000595349"/>
    </source>
</evidence>
<dbReference type="KEGG" id="scib:HUG20_13700"/>